<evidence type="ECO:0000256" key="4">
    <source>
        <dbReference type="ARBA" id="ARBA00022603"/>
    </source>
</evidence>
<dbReference type="PANTHER" id="PTHR13090">
    <property type="entry name" value="ARGININE-HYDROXYLASE NDUFAF5, MITOCHONDRIAL"/>
    <property type="match status" value="1"/>
</dbReference>
<gene>
    <name evidence="8" type="primary">bioC</name>
    <name evidence="10" type="ORF">W908_01985</name>
</gene>
<dbReference type="InterPro" id="IPR011814">
    <property type="entry name" value="BioC"/>
</dbReference>
<dbReference type="OrthoDB" id="9760689at2"/>
<feature type="domain" description="Methyltransferase type 11" evidence="9">
    <location>
        <begin position="45"/>
        <end position="133"/>
    </location>
</feature>
<dbReference type="PANTHER" id="PTHR13090:SF1">
    <property type="entry name" value="ARGININE-HYDROXYLASE NDUFAF5, MITOCHONDRIAL"/>
    <property type="match status" value="1"/>
</dbReference>
<comment type="function">
    <text evidence="8">Converts the free carboxyl group of a malonyl-thioester to its methyl ester by transfer of a methyl group from S-adenosyl-L-methionine (SAM). It allows to synthesize pimeloyl-ACP via the fatty acid synthetic pathway.</text>
</comment>
<dbReference type="GO" id="GO:0008757">
    <property type="term" value="F:S-adenosylmethionine-dependent methyltransferase activity"/>
    <property type="evidence" value="ECO:0007669"/>
    <property type="project" value="InterPro"/>
</dbReference>
<dbReference type="STRING" id="1125411.W908_01985"/>
<evidence type="ECO:0000256" key="1">
    <source>
        <dbReference type="ARBA" id="ARBA00000852"/>
    </source>
</evidence>
<keyword evidence="6 8" id="KW-0949">S-adenosyl-L-methionine</keyword>
<dbReference type="EMBL" id="CP006911">
    <property type="protein sequence ID" value="ALE01485.1"/>
    <property type="molecule type" value="Genomic_DNA"/>
</dbReference>
<evidence type="ECO:0000259" key="9">
    <source>
        <dbReference type="Pfam" id="PF08241"/>
    </source>
</evidence>
<evidence type="ECO:0000256" key="8">
    <source>
        <dbReference type="HAMAP-Rule" id="MF_00835"/>
    </source>
</evidence>
<evidence type="ECO:0000256" key="7">
    <source>
        <dbReference type="ARBA" id="ARBA00022756"/>
    </source>
</evidence>
<accession>A0A0M3T1R8</accession>
<dbReference type="Gene3D" id="3.40.50.150">
    <property type="entry name" value="Vaccinia Virus protein VP39"/>
    <property type="match status" value="1"/>
</dbReference>
<comment type="pathway">
    <text evidence="2 8">Cofactor biosynthesis; biotin biosynthesis.</text>
</comment>
<dbReference type="KEGG" id="tsn:W908_01985"/>
<dbReference type="AlphaFoldDB" id="A0A0M3T1R8"/>
<evidence type="ECO:0000256" key="5">
    <source>
        <dbReference type="ARBA" id="ARBA00022679"/>
    </source>
</evidence>
<dbReference type="RefSeq" id="WP_020024013.1">
    <property type="nucleotide sequence ID" value="NZ_CP006911.1"/>
</dbReference>
<evidence type="ECO:0000313" key="11">
    <source>
        <dbReference type="Proteomes" id="UP000068905"/>
    </source>
</evidence>
<sequence length="261" mass="29658">MSRVRRTFNSASDKYNDNAFLQNEIAKRLSEKLKVISINPENIIDLGSGTGFLSDKTADIFPNASLFCVDFAQQSLKNNSQNLKVCADAYELPFASNSVDFVVSNLMIQWCPDLKTLFNECFRVLKPHGLILFTTFGPETLQELKRSWSVVDNEAHVNDFIDMHDIGDQMIQSGFQSPIMEMEKLTLTYEKVLDLMHDLKGIGAQTVENRSKSLTGKTKFKKMLEMYESYRDNGKIPATYEVIYGHAWKNEIKLGAISLEN</sequence>
<dbReference type="InterPro" id="IPR029063">
    <property type="entry name" value="SAM-dependent_MTases_sf"/>
</dbReference>
<dbReference type="GO" id="GO:0009102">
    <property type="term" value="P:biotin biosynthetic process"/>
    <property type="evidence" value="ECO:0007669"/>
    <property type="project" value="UniProtKB-UniRule"/>
</dbReference>
<organism evidence="10 11">
    <name type="scientific">Candidatus Pseudothioglobus singularis PS1</name>
    <dbReference type="NCBI Taxonomy" id="1125411"/>
    <lineage>
        <taxon>Bacteria</taxon>
        <taxon>Pseudomonadati</taxon>
        <taxon>Pseudomonadota</taxon>
        <taxon>Gammaproteobacteria</taxon>
        <taxon>Candidatus Pseudothioglobaceae</taxon>
        <taxon>Candidatus Pseudothioglobus</taxon>
    </lineage>
</organism>
<dbReference type="Proteomes" id="UP000068905">
    <property type="component" value="Chromosome"/>
</dbReference>
<evidence type="ECO:0000313" key="10">
    <source>
        <dbReference type="EMBL" id="ALE01485.1"/>
    </source>
</evidence>
<dbReference type="InterPro" id="IPR050602">
    <property type="entry name" value="Malonyl-ACP_OMT"/>
</dbReference>
<dbReference type="HAMAP" id="MF_00835">
    <property type="entry name" value="BioC"/>
    <property type="match status" value="1"/>
</dbReference>
<keyword evidence="4 8" id="KW-0489">Methyltransferase</keyword>
<dbReference type="GO" id="GO:0102130">
    <property type="term" value="F:malonyl-CoA methyltransferase activity"/>
    <property type="evidence" value="ECO:0007669"/>
    <property type="project" value="UniProtKB-EC"/>
</dbReference>
<dbReference type="InterPro" id="IPR013216">
    <property type="entry name" value="Methyltransf_11"/>
</dbReference>
<proteinExistence type="inferred from homology"/>
<evidence type="ECO:0000256" key="3">
    <source>
        <dbReference type="ARBA" id="ARBA00012327"/>
    </source>
</evidence>
<comment type="similarity">
    <text evidence="8">Belongs to the methyltransferase superfamily.</text>
</comment>
<dbReference type="NCBIfam" id="TIGR02072">
    <property type="entry name" value="BioC"/>
    <property type="match status" value="1"/>
</dbReference>
<dbReference type="SUPFAM" id="SSF53335">
    <property type="entry name" value="S-adenosyl-L-methionine-dependent methyltransferases"/>
    <property type="match status" value="1"/>
</dbReference>
<dbReference type="Pfam" id="PF08241">
    <property type="entry name" value="Methyltransf_11"/>
    <property type="match status" value="1"/>
</dbReference>
<dbReference type="CDD" id="cd02440">
    <property type="entry name" value="AdoMet_MTases"/>
    <property type="match status" value="1"/>
</dbReference>
<keyword evidence="11" id="KW-1185">Reference proteome</keyword>
<reference evidence="10 11" key="1">
    <citation type="journal article" date="2015" name="Genome Announc.">
        <title>Genome Sequence of 'Candidatus Thioglobus singularis' Strain PS1, a Mixotroph from the SUP05 Clade of Marine Gammaproteobacteria.</title>
        <authorList>
            <person name="Marshall K.T."/>
            <person name="Morris R.M."/>
        </authorList>
    </citation>
    <scope>NUCLEOTIDE SEQUENCE [LARGE SCALE GENOMIC DNA]</scope>
    <source>
        <strain evidence="10 11">PS1</strain>
    </source>
</reference>
<dbReference type="GO" id="GO:0010340">
    <property type="term" value="F:carboxyl-O-methyltransferase activity"/>
    <property type="evidence" value="ECO:0007669"/>
    <property type="project" value="UniProtKB-UniRule"/>
</dbReference>
<dbReference type="PATRIC" id="fig|1125411.7.peg.393"/>
<evidence type="ECO:0000256" key="2">
    <source>
        <dbReference type="ARBA" id="ARBA00004746"/>
    </source>
</evidence>
<dbReference type="UniPathway" id="UPA00078"/>
<keyword evidence="7 8" id="KW-0093">Biotin biosynthesis</keyword>
<dbReference type="GO" id="GO:0032259">
    <property type="term" value="P:methylation"/>
    <property type="evidence" value="ECO:0007669"/>
    <property type="project" value="UniProtKB-KW"/>
</dbReference>
<comment type="catalytic activity">
    <reaction evidence="1 8">
        <text>malonyl-[ACP] + S-adenosyl-L-methionine = malonyl-[ACP] methyl ester + S-adenosyl-L-homocysteine</text>
        <dbReference type="Rhea" id="RHEA:17105"/>
        <dbReference type="Rhea" id="RHEA-COMP:9623"/>
        <dbReference type="Rhea" id="RHEA-COMP:9954"/>
        <dbReference type="ChEBI" id="CHEBI:57856"/>
        <dbReference type="ChEBI" id="CHEBI:59789"/>
        <dbReference type="ChEBI" id="CHEBI:78449"/>
        <dbReference type="ChEBI" id="CHEBI:78845"/>
        <dbReference type="EC" id="2.1.1.197"/>
    </reaction>
</comment>
<protein>
    <recommendedName>
        <fullName evidence="3 8">Malonyl-[acyl-carrier protein] O-methyltransferase</fullName>
        <shortName evidence="8">Malonyl-ACP O-methyltransferase</shortName>
        <ecNumber evidence="3 8">2.1.1.197</ecNumber>
    </recommendedName>
    <alternativeName>
        <fullName evidence="8">Biotin synthesis protein BioC</fullName>
    </alternativeName>
</protein>
<name>A0A0M3T1R8_9GAMM</name>
<evidence type="ECO:0000256" key="6">
    <source>
        <dbReference type="ARBA" id="ARBA00022691"/>
    </source>
</evidence>
<dbReference type="EC" id="2.1.1.197" evidence="3 8"/>
<keyword evidence="5 8" id="KW-0808">Transferase</keyword>